<proteinExistence type="predicted"/>
<dbReference type="EMBL" id="JBHTIR010004365">
    <property type="protein sequence ID" value="MFD0857135.1"/>
    <property type="molecule type" value="Genomic_DNA"/>
</dbReference>
<name>A0ABW3CRF5_9ACTN</name>
<gene>
    <name evidence="1" type="ORF">ACFQ07_33325</name>
</gene>
<dbReference type="Proteomes" id="UP001597083">
    <property type="component" value="Unassembled WGS sequence"/>
</dbReference>
<evidence type="ECO:0000313" key="2">
    <source>
        <dbReference type="Proteomes" id="UP001597083"/>
    </source>
</evidence>
<keyword evidence="2" id="KW-1185">Reference proteome</keyword>
<reference evidence="2" key="1">
    <citation type="journal article" date="2019" name="Int. J. Syst. Evol. Microbiol.">
        <title>The Global Catalogue of Microorganisms (GCM) 10K type strain sequencing project: providing services to taxonomists for standard genome sequencing and annotation.</title>
        <authorList>
            <consortium name="The Broad Institute Genomics Platform"/>
            <consortium name="The Broad Institute Genome Sequencing Center for Infectious Disease"/>
            <person name="Wu L."/>
            <person name="Ma J."/>
        </authorList>
    </citation>
    <scope>NUCLEOTIDE SEQUENCE [LARGE SCALE GENOMIC DNA]</scope>
    <source>
        <strain evidence="2">JCM 31696</strain>
    </source>
</reference>
<evidence type="ECO:0000313" key="1">
    <source>
        <dbReference type="EMBL" id="MFD0857135.1"/>
    </source>
</evidence>
<comment type="caution">
    <text evidence="1">The sequence shown here is derived from an EMBL/GenBank/DDBJ whole genome shotgun (WGS) entry which is preliminary data.</text>
</comment>
<accession>A0ABW3CRF5</accession>
<organism evidence="1 2">
    <name type="scientific">Actinomadura adrarensis</name>
    <dbReference type="NCBI Taxonomy" id="1819600"/>
    <lineage>
        <taxon>Bacteria</taxon>
        <taxon>Bacillati</taxon>
        <taxon>Actinomycetota</taxon>
        <taxon>Actinomycetes</taxon>
        <taxon>Streptosporangiales</taxon>
        <taxon>Thermomonosporaceae</taxon>
        <taxon>Actinomadura</taxon>
    </lineage>
</organism>
<protein>
    <submittedName>
        <fullName evidence="1">Uncharacterized protein</fullName>
    </submittedName>
</protein>
<sequence>MEGGAFETGEARQAAEAEGLVYSRHLLVLSDDCSPEVDVDDDRVLCGAPAMTKPGDVFELLANETGIGSPDDHAKGVV</sequence>